<evidence type="ECO:0000313" key="3">
    <source>
        <dbReference type="EMBL" id="TSA87916.1"/>
    </source>
</evidence>
<gene>
    <name evidence="3" type="ORF">FNU79_01335</name>
</gene>
<feature type="compositionally biased region" description="Gly residues" evidence="1">
    <location>
        <begin position="142"/>
        <end position="176"/>
    </location>
</feature>
<evidence type="ECO:0000256" key="2">
    <source>
        <dbReference type="SAM" id="SignalP"/>
    </source>
</evidence>
<name>A0A553V664_9DEIO</name>
<dbReference type="OrthoDB" id="71921at2"/>
<protein>
    <recommendedName>
        <fullName evidence="5">Periplasmic heavy metal sensor</fullName>
    </recommendedName>
</protein>
<evidence type="ECO:0000313" key="4">
    <source>
        <dbReference type="Proteomes" id="UP000316092"/>
    </source>
</evidence>
<dbReference type="EMBL" id="VKDB01000001">
    <property type="protein sequence ID" value="TSA87916.1"/>
    <property type="molecule type" value="Genomic_DNA"/>
</dbReference>
<feature type="signal peptide" evidence="2">
    <location>
        <begin position="1"/>
        <end position="23"/>
    </location>
</feature>
<comment type="caution">
    <text evidence="3">The sequence shown here is derived from an EMBL/GenBank/DDBJ whole genome shotgun (WGS) entry which is preliminary data.</text>
</comment>
<keyword evidence="2" id="KW-0732">Signal</keyword>
<evidence type="ECO:0000256" key="1">
    <source>
        <dbReference type="SAM" id="MobiDB-lite"/>
    </source>
</evidence>
<organism evidence="3 4">
    <name type="scientific">Deinococcus detaillensis</name>
    <dbReference type="NCBI Taxonomy" id="2592048"/>
    <lineage>
        <taxon>Bacteria</taxon>
        <taxon>Thermotogati</taxon>
        <taxon>Deinococcota</taxon>
        <taxon>Deinococci</taxon>
        <taxon>Deinococcales</taxon>
        <taxon>Deinococcaceae</taxon>
        <taxon>Deinococcus</taxon>
    </lineage>
</organism>
<feature type="chain" id="PRO_5022094884" description="Periplasmic heavy metal sensor" evidence="2">
    <location>
        <begin position="24"/>
        <end position="202"/>
    </location>
</feature>
<accession>A0A553V664</accession>
<reference evidence="3 4" key="1">
    <citation type="submission" date="2019-07" db="EMBL/GenBank/DDBJ databases">
        <title>Deinococcus detaillus sp. nov., isolated from humus soil in Antarctica.</title>
        <authorList>
            <person name="Zhang K."/>
        </authorList>
    </citation>
    <scope>NUCLEOTIDE SEQUENCE [LARGE SCALE GENOMIC DNA]</scope>
    <source>
        <strain evidence="3 4">H1</strain>
    </source>
</reference>
<dbReference type="RefSeq" id="WP_143719112.1">
    <property type="nucleotide sequence ID" value="NZ_VKDB01000001.1"/>
</dbReference>
<sequence length="202" mass="21339">MMPKNILKILTISASLLLGAASAQQGQPAQRQGGQQRQIDPAQRARFQAMRPVFDLASRVSLMAELEKNKAQAVTKAQAKQLVPLLQKLQTSASISGADATKMLSRIEDKILTDKQVTALDDLDLKRQEDRRAARAKQGSAQQGGGIRIPGLPGGGFGGQNRQGQAGQAGTGGAPAGGSFNPFKQGREAAALKAYIALLQKK</sequence>
<evidence type="ECO:0008006" key="5">
    <source>
        <dbReference type="Google" id="ProtNLM"/>
    </source>
</evidence>
<keyword evidence="4" id="KW-1185">Reference proteome</keyword>
<dbReference type="AlphaFoldDB" id="A0A553V664"/>
<feature type="region of interest" description="Disordered" evidence="1">
    <location>
        <begin position="130"/>
        <end position="183"/>
    </location>
</feature>
<proteinExistence type="predicted"/>
<dbReference type="Proteomes" id="UP000316092">
    <property type="component" value="Unassembled WGS sequence"/>
</dbReference>